<dbReference type="InterPro" id="IPR007530">
    <property type="entry name" value="Aminoglycoside_adenylylTfrase"/>
</dbReference>
<dbReference type="STRING" id="263852.SAMN02745116_02112"/>
<reference evidence="1 2" key="1">
    <citation type="submission" date="2017-02" db="EMBL/GenBank/DDBJ databases">
        <authorList>
            <person name="Peterson S.W."/>
        </authorList>
    </citation>
    <scope>NUCLEOTIDE SEQUENCE [LARGE SCALE GENOMIC DNA]</scope>
    <source>
        <strain evidence="1 2">ATCC BAA-1030</strain>
    </source>
</reference>
<dbReference type="AlphaFoldDB" id="A0A1T4Q9G1"/>
<keyword evidence="2" id="KW-1185">Reference proteome</keyword>
<sequence length="285" mass="33751">MKRTKEEIWAMIMEFVHDHPEIVMIGTEGSRNNPEKEEDVFTDFDVTFFVENEQDIIRFEQLDWETLWGKTIVTQVLHENFLENHECNKFAYTRMSLFEDGNRIDLKIIPASEKMRYLEADTLNTIVWGGEKRATSDVIHHVKPPTPEELEECINEFYWVSTYVFKGIKRGDFLYAAGHFEKIVRVELFRLMSWCYFIGENVGKEWSRLAEIEKEIPQKYYGFSTLEQLHSSLVMAIEKFEETLKKMKIPIPEYARKTRKYIEENGTISISGKEKRRGAFRSLSQ</sequence>
<dbReference type="OrthoDB" id="9776406at2"/>
<dbReference type="SUPFAM" id="SSF81301">
    <property type="entry name" value="Nucleotidyltransferase"/>
    <property type="match status" value="1"/>
</dbReference>
<gene>
    <name evidence="1" type="ORF">SAMN02745116_02112</name>
</gene>
<dbReference type="Pfam" id="PF04439">
    <property type="entry name" value="Adenyl_transf"/>
    <property type="match status" value="1"/>
</dbReference>
<name>A0A1T4Q9G1_9ENTE</name>
<dbReference type="InterPro" id="IPR043519">
    <property type="entry name" value="NT_sf"/>
</dbReference>
<dbReference type="GO" id="GO:0016779">
    <property type="term" value="F:nucleotidyltransferase activity"/>
    <property type="evidence" value="ECO:0007669"/>
    <property type="project" value="UniProtKB-KW"/>
</dbReference>
<organism evidence="1 2">
    <name type="scientific">Pilibacter termitis</name>
    <dbReference type="NCBI Taxonomy" id="263852"/>
    <lineage>
        <taxon>Bacteria</taxon>
        <taxon>Bacillati</taxon>
        <taxon>Bacillota</taxon>
        <taxon>Bacilli</taxon>
        <taxon>Lactobacillales</taxon>
        <taxon>Enterococcaceae</taxon>
        <taxon>Pilibacter</taxon>
    </lineage>
</organism>
<dbReference type="EMBL" id="FUXI01000027">
    <property type="protein sequence ID" value="SKA00392.1"/>
    <property type="molecule type" value="Genomic_DNA"/>
</dbReference>
<proteinExistence type="predicted"/>
<evidence type="ECO:0000313" key="2">
    <source>
        <dbReference type="Proteomes" id="UP000190328"/>
    </source>
</evidence>
<keyword evidence="1" id="KW-0548">Nucleotidyltransferase</keyword>
<accession>A0A1T4Q9G1</accession>
<dbReference type="SUPFAM" id="SSF81631">
    <property type="entry name" value="PAP/OAS1 substrate-binding domain"/>
    <property type="match status" value="1"/>
</dbReference>
<dbReference type="Gene3D" id="3.30.460.10">
    <property type="entry name" value="Beta Polymerase, domain 2"/>
    <property type="match status" value="1"/>
</dbReference>
<evidence type="ECO:0000313" key="1">
    <source>
        <dbReference type="EMBL" id="SKA00392.1"/>
    </source>
</evidence>
<protein>
    <submittedName>
        <fullName evidence="1">Streptomycin adenylyltransferase</fullName>
    </submittedName>
</protein>
<keyword evidence="1" id="KW-0808">Transferase</keyword>
<dbReference type="RefSeq" id="WP_078808027.1">
    <property type="nucleotide sequence ID" value="NZ_FUXI01000027.1"/>
</dbReference>
<dbReference type="Gene3D" id="1.20.120.330">
    <property type="entry name" value="Nucleotidyltransferases domain 2"/>
    <property type="match status" value="1"/>
</dbReference>
<dbReference type="Proteomes" id="UP000190328">
    <property type="component" value="Unassembled WGS sequence"/>
</dbReference>